<sequence>MSLPGPTCHPPDTHPRGTEVLLVLQATLFAGFVTSSPDNRLIAKVPKPGDVFVFPLGLIHFQFNIAKTNAVATADMSSQNPGLITIANAVFGPNPAIYPDLLA</sequence>
<comment type="caution">
    <text evidence="12">The sequence shown here is derived from an EMBL/GenBank/DDBJ whole genome shotgun (WGS) entry which is preliminary data.</text>
</comment>
<keyword evidence="5 8" id="KW-0479">Metal-binding</keyword>
<evidence type="ECO:0000256" key="6">
    <source>
        <dbReference type="ARBA" id="ARBA00023180"/>
    </source>
</evidence>
<feature type="domain" description="Cupin type-1" evidence="11">
    <location>
        <begin position="9"/>
        <end position="103"/>
    </location>
</feature>
<keyword evidence="4 10" id="KW-0964">Secreted</keyword>
<feature type="binding site" evidence="8">
    <location>
        <position position="19"/>
    </location>
    <ligand>
        <name>oxalate</name>
        <dbReference type="ChEBI" id="CHEBI:30623"/>
    </ligand>
</feature>
<evidence type="ECO:0000256" key="4">
    <source>
        <dbReference type="ARBA" id="ARBA00022525"/>
    </source>
</evidence>
<keyword evidence="7 8" id="KW-0464">Manganese</keyword>
<accession>A0A9Q0G5R9</accession>
<feature type="binding site" evidence="8">
    <location>
        <position position="14"/>
    </location>
    <ligand>
        <name>oxalate</name>
        <dbReference type="ChEBI" id="CHEBI:30623"/>
    </ligand>
</feature>
<organism evidence="12 13">
    <name type="scientific">Turnera subulata</name>
    <dbReference type="NCBI Taxonomy" id="218843"/>
    <lineage>
        <taxon>Eukaryota</taxon>
        <taxon>Viridiplantae</taxon>
        <taxon>Streptophyta</taxon>
        <taxon>Embryophyta</taxon>
        <taxon>Tracheophyta</taxon>
        <taxon>Spermatophyta</taxon>
        <taxon>Magnoliopsida</taxon>
        <taxon>eudicotyledons</taxon>
        <taxon>Gunneridae</taxon>
        <taxon>Pentapetalae</taxon>
        <taxon>rosids</taxon>
        <taxon>fabids</taxon>
        <taxon>Malpighiales</taxon>
        <taxon>Passifloraceae</taxon>
        <taxon>Turnera</taxon>
    </lineage>
</organism>
<evidence type="ECO:0000256" key="5">
    <source>
        <dbReference type="ARBA" id="ARBA00022723"/>
    </source>
</evidence>
<evidence type="ECO:0000313" key="13">
    <source>
        <dbReference type="Proteomes" id="UP001141552"/>
    </source>
</evidence>
<dbReference type="Pfam" id="PF00190">
    <property type="entry name" value="Cupin_1"/>
    <property type="match status" value="1"/>
</dbReference>
<dbReference type="OrthoDB" id="1921208at2759"/>
<evidence type="ECO:0000313" key="12">
    <source>
        <dbReference type="EMBL" id="KAJ4842799.1"/>
    </source>
</evidence>
<feature type="binding site" evidence="9">
    <location>
        <position position="60"/>
    </location>
    <ligand>
        <name>Mn(2+)</name>
        <dbReference type="ChEBI" id="CHEBI:29035"/>
    </ligand>
</feature>
<dbReference type="InterPro" id="IPR011051">
    <property type="entry name" value="RmlC_Cupin_sf"/>
</dbReference>
<dbReference type="GO" id="GO:0030145">
    <property type="term" value="F:manganese ion binding"/>
    <property type="evidence" value="ECO:0007669"/>
    <property type="project" value="UniProtKB-UniRule"/>
</dbReference>
<evidence type="ECO:0000256" key="2">
    <source>
        <dbReference type="ARBA" id="ARBA00007456"/>
    </source>
</evidence>
<reference evidence="12" key="1">
    <citation type="submission" date="2022-02" db="EMBL/GenBank/DDBJ databases">
        <authorList>
            <person name="Henning P.M."/>
            <person name="McCubbin A.G."/>
            <person name="Shore J.S."/>
        </authorList>
    </citation>
    <scope>NUCLEOTIDE SEQUENCE</scope>
    <source>
        <strain evidence="12">F60SS</strain>
        <tissue evidence="12">Leaves</tissue>
    </source>
</reference>
<dbReference type="AlphaFoldDB" id="A0A9Q0G5R9"/>
<dbReference type="InterPro" id="IPR001929">
    <property type="entry name" value="Germin"/>
</dbReference>
<feature type="binding site" evidence="9">
    <location>
        <position position="19"/>
    </location>
    <ligand>
        <name>Mn(2+)</name>
        <dbReference type="ChEBI" id="CHEBI:29035"/>
    </ligand>
</feature>
<keyword evidence="6" id="KW-0325">Glycoprotein</keyword>
<name>A0A9Q0G5R9_9ROSI</name>
<dbReference type="PRINTS" id="PR00325">
    <property type="entry name" value="GERMIN"/>
</dbReference>
<keyword evidence="13" id="KW-1185">Reference proteome</keyword>
<evidence type="ECO:0000256" key="9">
    <source>
        <dbReference type="PIRSR" id="PIRSR601929-2"/>
    </source>
</evidence>
<dbReference type="PANTHER" id="PTHR31238">
    <property type="entry name" value="GERMIN-LIKE PROTEIN SUBFAMILY 3 MEMBER 3"/>
    <property type="match status" value="1"/>
</dbReference>
<evidence type="ECO:0000256" key="3">
    <source>
        <dbReference type="ARBA" id="ARBA00022523"/>
    </source>
</evidence>
<keyword evidence="3 10" id="KW-0052">Apoplast</keyword>
<evidence type="ECO:0000259" key="11">
    <source>
        <dbReference type="Pfam" id="PF00190"/>
    </source>
</evidence>
<gene>
    <name evidence="12" type="ORF">Tsubulata_014082</name>
</gene>
<evidence type="ECO:0000256" key="1">
    <source>
        <dbReference type="ARBA" id="ARBA00004271"/>
    </source>
</evidence>
<dbReference type="EMBL" id="JAKUCV010002397">
    <property type="protein sequence ID" value="KAJ4842799.1"/>
    <property type="molecule type" value="Genomic_DNA"/>
</dbReference>
<reference evidence="12" key="2">
    <citation type="journal article" date="2023" name="Plants (Basel)">
        <title>Annotation of the Turnera subulata (Passifloraceae) Draft Genome Reveals the S-Locus Evolved after the Divergence of Turneroideae from Passifloroideae in a Stepwise Manner.</title>
        <authorList>
            <person name="Henning P.M."/>
            <person name="Roalson E.H."/>
            <person name="Mir W."/>
            <person name="McCubbin A.G."/>
            <person name="Shore J.S."/>
        </authorList>
    </citation>
    <scope>NUCLEOTIDE SEQUENCE</scope>
    <source>
        <strain evidence="12">F60SS</strain>
    </source>
</reference>
<evidence type="ECO:0000256" key="7">
    <source>
        <dbReference type="ARBA" id="ARBA00023211"/>
    </source>
</evidence>
<proteinExistence type="inferred from homology"/>
<feature type="binding site" evidence="9">
    <location>
        <position position="14"/>
    </location>
    <ligand>
        <name>Mn(2+)</name>
        <dbReference type="ChEBI" id="CHEBI:29035"/>
    </ligand>
</feature>
<dbReference type="Gene3D" id="2.60.120.10">
    <property type="entry name" value="Jelly Rolls"/>
    <property type="match status" value="1"/>
</dbReference>
<evidence type="ECO:0000256" key="8">
    <source>
        <dbReference type="PIRSR" id="PIRSR601929-1"/>
    </source>
</evidence>
<dbReference type="Proteomes" id="UP001141552">
    <property type="component" value="Unassembled WGS sequence"/>
</dbReference>
<comment type="similarity">
    <text evidence="2 10">Belongs to the germin family.</text>
</comment>
<dbReference type="InterPro" id="IPR006045">
    <property type="entry name" value="Cupin_1"/>
</dbReference>
<dbReference type="InterPro" id="IPR014710">
    <property type="entry name" value="RmlC-like_jellyroll"/>
</dbReference>
<evidence type="ECO:0000256" key="10">
    <source>
        <dbReference type="RuleBase" id="RU366015"/>
    </source>
</evidence>
<protein>
    <recommendedName>
        <fullName evidence="10">Germin-like protein</fullName>
    </recommendedName>
</protein>
<dbReference type="SUPFAM" id="SSF51182">
    <property type="entry name" value="RmlC-like cupins"/>
    <property type="match status" value="1"/>
</dbReference>
<dbReference type="GO" id="GO:0048046">
    <property type="term" value="C:apoplast"/>
    <property type="evidence" value="ECO:0007669"/>
    <property type="project" value="UniProtKB-SubCell"/>
</dbReference>
<comment type="subcellular location">
    <subcellularLocation>
        <location evidence="1 10">Secreted</location>
        <location evidence="1 10">Extracellular space</location>
        <location evidence="1 10">Apoplast</location>
    </subcellularLocation>
</comment>